<dbReference type="AlphaFoldDB" id="A0A318K2U2"/>
<protein>
    <submittedName>
        <fullName evidence="1">Uncharacterized protein</fullName>
    </submittedName>
</protein>
<name>A0A318K2U2_9NOCA</name>
<dbReference type="EMBL" id="QJKF01000004">
    <property type="protein sequence ID" value="PXX65379.1"/>
    <property type="molecule type" value="Genomic_DNA"/>
</dbReference>
<evidence type="ECO:0000313" key="2">
    <source>
        <dbReference type="Proteomes" id="UP000247569"/>
    </source>
</evidence>
<organism evidence="1 2">
    <name type="scientific">Nocardia tenerifensis</name>
    <dbReference type="NCBI Taxonomy" id="228006"/>
    <lineage>
        <taxon>Bacteria</taxon>
        <taxon>Bacillati</taxon>
        <taxon>Actinomycetota</taxon>
        <taxon>Actinomycetes</taxon>
        <taxon>Mycobacteriales</taxon>
        <taxon>Nocardiaceae</taxon>
        <taxon>Nocardia</taxon>
    </lineage>
</organism>
<keyword evidence="2" id="KW-1185">Reference proteome</keyword>
<comment type="caution">
    <text evidence="1">The sequence shown here is derived from an EMBL/GenBank/DDBJ whole genome shotgun (WGS) entry which is preliminary data.</text>
</comment>
<gene>
    <name evidence="1" type="ORF">DFR70_104443</name>
</gene>
<dbReference type="Proteomes" id="UP000247569">
    <property type="component" value="Unassembled WGS sequence"/>
</dbReference>
<reference evidence="1 2" key="1">
    <citation type="submission" date="2018-05" db="EMBL/GenBank/DDBJ databases">
        <title>Genomic Encyclopedia of Type Strains, Phase IV (KMG-IV): sequencing the most valuable type-strain genomes for metagenomic binning, comparative biology and taxonomic classification.</title>
        <authorList>
            <person name="Goeker M."/>
        </authorList>
    </citation>
    <scope>NUCLEOTIDE SEQUENCE [LARGE SCALE GENOMIC DNA]</scope>
    <source>
        <strain evidence="1 2">DSM 44704</strain>
    </source>
</reference>
<sequence length="516" mass="50989">MPTSPVSAVSAPTATRIVRDGSKIPIIPAFSRVDSNGTGALFARVAPSAQAPGAGGGLGLLTAATASSQPSRPGLGADGRPTVRVAVKKGPVLVSASFAGVAELGVSDAAFGVIGTLSVSLVPNSGVLPTFDGTGLTTATLAFPAYFSAGGLANGSYNQRVLVQEASAATGSAAATVAVKGSVKVVTGFAGAGTISATTVPKPTAAPVGNGVGALSAVTGVPALPKGSGALSAAVVIPVLYGSSGTTSAEISFPAAFGCEGTLSAEALLTTVVVSAAFNGAGALNATRAGMAATGVGTLAASILDGARVRTVTFGATADLAAEALTPAVFTDDFNRANGALGANWVTIDYAPLIAGNRVQDNGAFVNAARWTAPLHTDSHEVSCAIVSRGIGYGGAYTGVFLRGAANKNRVEAVVTSNTVAIRTWIGGVPKVRSNKFGVSLMGGVALRCTAVGNVYNVYLAGAPTPIITWTDTDAMIPVAATNRFAGLICEIADDGTGTGNQVYGFAIDDWQARDI</sequence>
<accession>A0A318K2U2</accession>
<evidence type="ECO:0000313" key="1">
    <source>
        <dbReference type="EMBL" id="PXX65379.1"/>
    </source>
</evidence>
<proteinExistence type="predicted"/>